<keyword evidence="3" id="KW-1185">Reference proteome</keyword>
<dbReference type="GeneID" id="37046019"/>
<evidence type="ECO:0000256" key="1">
    <source>
        <dbReference type="SAM" id="SignalP"/>
    </source>
</evidence>
<evidence type="ECO:0000313" key="3">
    <source>
        <dbReference type="Proteomes" id="UP000245768"/>
    </source>
</evidence>
<dbReference type="Proteomes" id="UP000245768">
    <property type="component" value="Unassembled WGS sequence"/>
</dbReference>
<protein>
    <recommendedName>
        <fullName evidence="4">CBM1 domain-containing protein</fullName>
    </recommendedName>
</protein>
<accession>A0A316YJB9</accession>
<keyword evidence="1" id="KW-0732">Signal</keyword>
<dbReference type="AlphaFoldDB" id="A0A316YJB9"/>
<sequence length="169" mass="18072">MLFKQCILASLATASLVISAAVAATLLPRYSQPIFYALECPNAQTGKYQMCCYELGAKSPHGCRVYRSKSSKNPCKYPEGKLCHPSQSLESPHSTTAELVPQVCGLDEGSDAEWQRAMDGPDCCTTETEYGTITDDNGLLCHDVTRYAGPGCTDTTPKCEVQCGVGGGC</sequence>
<organism evidence="2 3">
    <name type="scientific">Acaromyces ingoldii</name>
    <dbReference type="NCBI Taxonomy" id="215250"/>
    <lineage>
        <taxon>Eukaryota</taxon>
        <taxon>Fungi</taxon>
        <taxon>Dikarya</taxon>
        <taxon>Basidiomycota</taxon>
        <taxon>Ustilaginomycotina</taxon>
        <taxon>Exobasidiomycetes</taxon>
        <taxon>Exobasidiales</taxon>
        <taxon>Cryptobasidiaceae</taxon>
        <taxon>Acaromyces</taxon>
    </lineage>
</organism>
<dbReference type="RefSeq" id="XP_025376102.1">
    <property type="nucleotide sequence ID" value="XM_025524103.1"/>
</dbReference>
<dbReference type="EMBL" id="KZ819637">
    <property type="protein sequence ID" value="PWN88904.1"/>
    <property type="molecule type" value="Genomic_DNA"/>
</dbReference>
<proteinExistence type="predicted"/>
<dbReference type="InParanoid" id="A0A316YJB9"/>
<evidence type="ECO:0008006" key="4">
    <source>
        <dbReference type="Google" id="ProtNLM"/>
    </source>
</evidence>
<feature type="signal peptide" evidence="1">
    <location>
        <begin position="1"/>
        <end position="24"/>
    </location>
</feature>
<evidence type="ECO:0000313" key="2">
    <source>
        <dbReference type="EMBL" id="PWN88904.1"/>
    </source>
</evidence>
<feature type="chain" id="PRO_5016359669" description="CBM1 domain-containing protein" evidence="1">
    <location>
        <begin position="25"/>
        <end position="169"/>
    </location>
</feature>
<reference evidence="2 3" key="1">
    <citation type="journal article" date="2018" name="Mol. Biol. Evol.">
        <title>Broad Genomic Sampling Reveals a Smut Pathogenic Ancestry of the Fungal Clade Ustilaginomycotina.</title>
        <authorList>
            <person name="Kijpornyongpan T."/>
            <person name="Mondo S.J."/>
            <person name="Barry K."/>
            <person name="Sandor L."/>
            <person name="Lee J."/>
            <person name="Lipzen A."/>
            <person name="Pangilinan J."/>
            <person name="LaButti K."/>
            <person name="Hainaut M."/>
            <person name="Henrissat B."/>
            <person name="Grigoriev I.V."/>
            <person name="Spatafora J.W."/>
            <person name="Aime M.C."/>
        </authorList>
    </citation>
    <scope>NUCLEOTIDE SEQUENCE [LARGE SCALE GENOMIC DNA]</scope>
    <source>
        <strain evidence="2 3">MCA 4198</strain>
    </source>
</reference>
<gene>
    <name evidence="2" type="ORF">FA10DRAFT_286807</name>
</gene>
<name>A0A316YJB9_9BASI</name>